<evidence type="ECO:0000313" key="1">
    <source>
        <dbReference type="EMBL" id="KAJ6731281.1"/>
    </source>
</evidence>
<dbReference type="EMBL" id="JAPFFL010000004">
    <property type="protein sequence ID" value="KAJ6731281.1"/>
    <property type="molecule type" value="Genomic_DNA"/>
</dbReference>
<organism evidence="1 2">
    <name type="scientific">Salix viminalis</name>
    <name type="common">Common osier</name>
    <name type="synonym">Basket willow</name>
    <dbReference type="NCBI Taxonomy" id="40686"/>
    <lineage>
        <taxon>Eukaryota</taxon>
        <taxon>Viridiplantae</taxon>
        <taxon>Streptophyta</taxon>
        <taxon>Embryophyta</taxon>
        <taxon>Tracheophyta</taxon>
        <taxon>Spermatophyta</taxon>
        <taxon>Magnoliopsida</taxon>
        <taxon>eudicotyledons</taxon>
        <taxon>Gunneridae</taxon>
        <taxon>Pentapetalae</taxon>
        <taxon>rosids</taxon>
        <taxon>fabids</taxon>
        <taxon>Malpighiales</taxon>
        <taxon>Salicaceae</taxon>
        <taxon>Saliceae</taxon>
        <taxon>Salix</taxon>
    </lineage>
</organism>
<dbReference type="Proteomes" id="UP001151529">
    <property type="component" value="Chromosome 2"/>
</dbReference>
<keyword evidence="2" id="KW-1185">Reference proteome</keyword>
<gene>
    <name evidence="1" type="ORF">OIU85_021987</name>
</gene>
<accession>A0A9Q0UJH7</accession>
<protein>
    <submittedName>
        <fullName evidence="1">Uncharacterized protein</fullName>
    </submittedName>
</protein>
<reference evidence="1" key="1">
    <citation type="submission" date="2022-11" db="EMBL/GenBank/DDBJ databases">
        <authorList>
            <person name="Hyden B.L."/>
            <person name="Feng K."/>
            <person name="Yates T."/>
            <person name="Jawdy S."/>
            <person name="Smart L.B."/>
            <person name="Muchero W."/>
        </authorList>
    </citation>
    <scope>NUCLEOTIDE SEQUENCE</scope>
    <source>
        <tissue evidence="1">Shoot tip</tissue>
    </source>
</reference>
<name>A0A9Q0UJH7_SALVM</name>
<evidence type="ECO:0000313" key="2">
    <source>
        <dbReference type="Proteomes" id="UP001151529"/>
    </source>
</evidence>
<reference evidence="1" key="2">
    <citation type="journal article" date="2023" name="Int. J. Mol. Sci.">
        <title>De Novo Assembly and Annotation of 11 Diverse Shrub Willow (Salix) Genomes Reveals Novel Gene Organization in Sex-Linked Regions.</title>
        <authorList>
            <person name="Hyden B."/>
            <person name="Feng K."/>
            <person name="Yates T.B."/>
            <person name="Jawdy S."/>
            <person name="Cereghino C."/>
            <person name="Smart L.B."/>
            <person name="Muchero W."/>
        </authorList>
    </citation>
    <scope>NUCLEOTIDE SEQUENCE [LARGE SCALE GENOMIC DNA]</scope>
    <source>
        <tissue evidence="1">Shoot tip</tissue>
    </source>
</reference>
<sequence>MAWSGKSSGCRVRRPSFGEQPFWPLLDVVWKRSQKAPVGEQPLGLWAHMGCLRLQFQKAPPGSSPSTLGPMWEVIGCSFRRPYLGISLFGPASPRPSVFFSALGLLACLFSCKASSLLLSLGFKDPL</sequence>
<dbReference type="AlphaFoldDB" id="A0A9Q0UJH7"/>
<comment type="caution">
    <text evidence="1">The sequence shown here is derived from an EMBL/GenBank/DDBJ whole genome shotgun (WGS) entry which is preliminary data.</text>
</comment>
<proteinExistence type="predicted"/>